<dbReference type="PANTHER" id="PTHR43103">
    <property type="entry name" value="NUCLEOSIDE-DIPHOSPHATE-SUGAR EPIMERASE"/>
    <property type="match status" value="1"/>
</dbReference>
<dbReference type="Pfam" id="PF01370">
    <property type="entry name" value="Epimerase"/>
    <property type="match status" value="1"/>
</dbReference>
<comment type="similarity">
    <text evidence="1">Belongs to the NAD(P)-dependent epimerase/dehydratase family.</text>
</comment>
<evidence type="ECO:0000256" key="1">
    <source>
        <dbReference type="ARBA" id="ARBA00007637"/>
    </source>
</evidence>
<sequence length="283" mass="29952">MVTGAAGLIGREVTALLGREGAAVTALVLDDPGGLAADRVVVGDAGDPRAVRDALAGVDAVVHLAALASPAHGTAREVYLGNTGATFTVLDEAVRAGVRRAVIASSLSILGLPFAERPLHPAYVPVDERLPLQIEDPYGLSKAVDEQIAGTYARQHGLAVVALRYPFVADARREEQRRADLAADPASGARELWAHLDVSDAARAAWLGLTRPVEGFHAVFVAAPETLAPYPTGDLVARYHPGSELRRPLRGREVPIDLGAAERLLGFTALHRREIEERPLPPP</sequence>
<evidence type="ECO:0000313" key="5">
    <source>
        <dbReference type="EMBL" id="NJP48176.1"/>
    </source>
</evidence>
<evidence type="ECO:0000256" key="3">
    <source>
        <dbReference type="ARBA" id="ARBA00023027"/>
    </source>
</evidence>
<dbReference type="SUPFAM" id="SSF51735">
    <property type="entry name" value="NAD(P)-binding Rossmann-fold domains"/>
    <property type="match status" value="1"/>
</dbReference>
<proteinExistence type="inferred from homology"/>
<reference evidence="5 6" key="1">
    <citation type="submission" date="2020-03" db="EMBL/GenBank/DDBJ databases">
        <title>WGS of actinomycetes isolated from Thailand.</title>
        <authorList>
            <person name="Thawai C."/>
        </authorList>
    </citation>
    <scope>NUCLEOTIDE SEQUENCE [LARGE SCALE GENOMIC DNA]</scope>
    <source>
        <strain evidence="5 6">PRB2-1</strain>
    </source>
</reference>
<keyword evidence="6" id="KW-1185">Reference proteome</keyword>
<evidence type="ECO:0000256" key="2">
    <source>
        <dbReference type="ARBA" id="ARBA00023002"/>
    </source>
</evidence>
<evidence type="ECO:0000259" key="4">
    <source>
        <dbReference type="Pfam" id="PF01370"/>
    </source>
</evidence>
<accession>A0ABX1A078</accession>
<dbReference type="Proteomes" id="UP000734511">
    <property type="component" value="Unassembled WGS sequence"/>
</dbReference>
<feature type="domain" description="NAD-dependent epimerase/dehydratase" evidence="4">
    <location>
        <begin position="1"/>
        <end position="216"/>
    </location>
</feature>
<comment type="caution">
    <text evidence="5">The sequence shown here is derived from an EMBL/GenBank/DDBJ whole genome shotgun (WGS) entry which is preliminary data.</text>
</comment>
<dbReference type="Gene3D" id="3.40.50.720">
    <property type="entry name" value="NAD(P)-binding Rossmann-like Domain"/>
    <property type="match status" value="1"/>
</dbReference>
<gene>
    <name evidence="5" type="ORF">HCN08_32955</name>
</gene>
<dbReference type="EMBL" id="JAATEJ010000041">
    <property type="protein sequence ID" value="NJP48176.1"/>
    <property type="molecule type" value="Genomic_DNA"/>
</dbReference>
<organism evidence="5 6">
    <name type="scientific">Actinacidiphila epipremni</name>
    <dbReference type="NCBI Taxonomy" id="2053013"/>
    <lineage>
        <taxon>Bacteria</taxon>
        <taxon>Bacillati</taxon>
        <taxon>Actinomycetota</taxon>
        <taxon>Actinomycetes</taxon>
        <taxon>Kitasatosporales</taxon>
        <taxon>Streptomycetaceae</taxon>
        <taxon>Actinacidiphila</taxon>
    </lineage>
</organism>
<evidence type="ECO:0000313" key="6">
    <source>
        <dbReference type="Proteomes" id="UP000734511"/>
    </source>
</evidence>
<keyword evidence="3" id="KW-0520">NAD</keyword>
<name>A0ABX1A078_9ACTN</name>
<keyword evidence="2" id="KW-0560">Oxidoreductase</keyword>
<protein>
    <submittedName>
        <fullName evidence="5">NAD(P)-dependent oxidoreductase</fullName>
    </submittedName>
</protein>
<dbReference type="InterPro" id="IPR036291">
    <property type="entry name" value="NAD(P)-bd_dom_sf"/>
</dbReference>
<dbReference type="InterPro" id="IPR001509">
    <property type="entry name" value="Epimerase_deHydtase"/>
</dbReference>
<dbReference type="PANTHER" id="PTHR43103:SF5">
    <property type="entry name" value="4-EPIMERASE, PUTATIVE (AFU_ORTHOLOGUE AFUA_7G00360)-RELATED"/>
    <property type="match status" value="1"/>
</dbReference>